<dbReference type="AlphaFoldDB" id="A0A2U2MT04"/>
<dbReference type="SUPFAM" id="SSF51445">
    <property type="entry name" value="(Trans)glycosidases"/>
    <property type="match status" value="1"/>
</dbReference>
<dbReference type="Gene3D" id="2.70.98.60">
    <property type="entry name" value="alpha-galactosidase from lactobacil brevis"/>
    <property type="match status" value="1"/>
</dbReference>
<dbReference type="Pfam" id="PF16875">
    <property type="entry name" value="Glyco_hydro_36N"/>
    <property type="match status" value="1"/>
</dbReference>
<name>A0A2U2MT04_9BIFI</name>
<keyword evidence="4" id="KW-0326">Glycosidase</keyword>
<evidence type="ECO:0000256" key="2">
    <source>
        <dbReference type="ARBA" id="ARBA00012755"/>
    </source>
</evidence>
<evidence type="ECO:0000256" key="3">
    <source>
        <dbReference type="ARBA" id="ARBA00022801"/>
    </source>
</evidence>
<dbReference type="Pfam" id="PF02065">
    <property type="entry name" value="Melibiase"/>
    <property type="match status" value="1"/>
</dbReference>
<dbReference type="InterPro" id="IPR017853">
    <property type="entry name" value="GH"/>
</dbReference>
<dbReference type="Proteomes" id="UP000245753">
    <property type="component" value="Unassembled WGS sequence"/>
</dbReference>
<dbReference type="OrthoDB" id="9758822at2"/>
<dbReference type="EMBL" id="QFFN01000009">
    <property type="protein sequence ID" value="PWG59964.1"/>
    <property type="molecule type" value="Genomic_DNA"/>
</dbReference>
<dbReference type="InterPro" id="IPR031704">
    <property type="entry name" value="Glyco_hydro_36_N"/>
</dbReference>
<dbReference type="GO" id="GO:0004557">
    <property type="term" value="F:alpha-galactosidase activity"/>
    <property type="evidence" value="ECO:0007669"/>
    <property type="project" value="UniProtKB-EC"/>
</dbReference>
<dbReference type="InterPro" id="IPR013785">
    <property type="entry name" value="Aldolase_TIM"/>
</dbReference>
<dbReference type="PRINTS" id="PR00743">
    <property type="entry name" value="GLHYDRLASE36"/>
</dbReference>
<evidence type="ECO:0000259" key="5">
    <source>
        <dbReference type="Pfam" id="PF16875"/>
    </source>
</evidence>
<protein>
    <recommendedName>
        <fullName evidence="2">alpha-galactosidase</fullName>
        <ecNumber evidence="2">3.2.1.22</ecNumber>
    </recommendedName>
</protein>
<evidence type="ECO:0000313" key="6">
    <source>
        <dbReference type="EMBL" id="PWG59964.1"/>
    </source>
</evidence>
<gene>
    <name evidence="6" type="ORF">DF200_04780</name>
</gene>
<keyword evidence="7" id="KW-1185">Reference proteome</keyword>
<evidence type="ECO:0000256" key="4">
    <source>
        <dbReference type="ARBA" id="ARBA00023295"/>
    </source>
</evidence>
<dbReference type="RefSeq" id="WP_109137143.1">
    <property type="nucleotide sequence ID" value="NZ_QFFN01000009.1"/>
</dbReference>
<reference evidence="6 7" key="1">
    <citation type="journal article" date="2018" name="Int. J. Syst. Evol. Microbiol.">
        <title>Bifidobacterium catulorum sp. nov., a novel taxon from the faeces of the baby common marmoset (Callithrix jacchus).</title>
        <authorList>
            <person name="Modesto M."/>
            <person name="Michelini S."/>
            <person name="Oki K."/>
            <person name="Biavati B."/>
            <person name="Watanabe K."/>
            <person name="Mattarelli P."/>
        </authorList>
    </citation>
    <scope>NUCLEOTIDE SEQUENCE [LARGE SCALE GENOMIC DNA]</scope>
    <source>
        <strain evidence="6 7">MRM 8.19</strain>
    </source>
</reference>
<evidence type="ECO:0000256" key="1">
    <source>
        <dbReference type="ARBA" id="ARBA00001255"/>
    </source>
</evidence>
<comment type="catalytic activity">
    <reaction evidence="1">
        <text>Hydrolysis of terminal, non-reducing alpha-D-galactose residues in alpha-D-galactosides, including galactose oligosaccharides, galactomannans and galactolipids.</text>
        <dbReference type="EC" id="3.2.1.22"/>
    </reaction>
</comment>
<dbReference type="InterPro" id="IPR050985">
    <property type="entry name" value="Alpha-glycosidase_related"/>
</dbReference>
<dbReference type="CDD" id="cd14791">
    <property type="entry name" value="GH36"/>
    <property type="match status" value="1"/>
</dbReference>
<proteinExistence type="predicted"/>
<dbReference type="InterPro" id="IPR002252">
    <property type="entry name" value="Glyco_hydro_36"/>
</dbReference>
<dbReference type="PANTHER" id="PTHR43053:SF3">
    <property type="entry name" value="ALPHA-GALACTOSIDASE C-RELATED"/>
    <property type="match status" value="1"/>
</dbReference>
<dbReference type="EC" id="3.2.1.22" evidence="2"/>
<keyword evidence="3" id="KW-0378">Hydrolase</keyword>
<evidence type="ECO:0000313" key="7">
    <source>
        <dbReference type="Proteomes" id="UP000245753"/>
    </source>
</evidence>
<dbReference type="InterPro" id="IPR038417">
    <property type="entry name" value="Alpga-gal_N_sf"/>
</dbReference>
<dbReference type="Gene3D" id="3.20.20.70">
    <property type="entry name" value="Aldolase class I"/>
    <property type="match status" value="1"/>
</dbReference>
<comment type="caution">
    <text evidence="6">The sequence shown here is derived from an EMBL/GenBank/DDBJ whole genome shotgun (WGS) entry which is preliminary data.</text>
</comment>
<dbReference type="PANTHER" id="PTHR43053">
    <property type="entry name" value="GLYCOSIDASE FAMILY 31"/>
    <property type="match status" value="1"/>
</dbReference>
<feature type="domain" description="Glycosyl hydrolase family 36 N-terminal" evidence="5">
    <location>
        <begin position="82"/>
        <end position="173"/>
    </location>
</feature>
<dbReference type="GO" id="GO:0016052">
    <property type="term" value="P:carbohydrate catabolic process"/>
    <property type="evidence" value="ECO:0007669"/>
    <property type="project" value="InterPro"/>
</dbReference>
<sequence>MTEQFTWGNDHVQATFTYADDQPLSLTAIRAADGDYTDVAPFPYPQSFVEITADGFMQGNMGSRYSETMIGNDLRYADRHEERLDDASRLRITMHSATYGLEAEAVLTTPDDAAAINVAVRVTNIGTAPITLTSVSSLSAYVRLGDNDPDHWDLYTTKSDWAAENRWSHEPIRTNQLVKSLGLKSASILSVGNPTSSCIEIGGTVTHQSSTSRSTGSEEPTGAIVDRVTGTAIVWQAENNGPWLWQLGERPDGVYLDVYGPTDIEHHWSLSLAPGESFTTTPATVAVSGKGFDGAIAEMTRYRRFDVLDHPDHTNLPVIFNDYMNTLSGDPTTERELPLIDAAAKAGAEYYCVDCGWYDDGGDWWPSVGEWQESKHRFPNGFKEVLDHIRERGMKPGVWLEPEVIGVNSPMAEKLPDSAFFQRDGKRIVTHMRYLLDIRDAAAKAHLDATVDHLVDDLGVRFFKFDYNVNTGAGTDHDAPSRGEGQLEAGRAYLEWIDDLHARHPDLTIETCSSGAMRSDWATVSHSQIQSTSDQTDYIQYANIAASAPAIMLPEQAGNWAYPNRFMTPAQTRYAMLAGIVGRLYLSGYLTQMDDEQLHLVTTALDIHKTIRHEVAHSTPFWPIGLPQWNDDVLMLGLRSGNHGYLALWKKTPISEGRLTLQLDGYDAGFSGITQLFGSDSAVAWTQTDAALTIDDRSDDDPFCALYKVTY</sequence>
<organism evidence="6 7">
    <name type="scientific">Bifidobacterium catulorum</name>
    <dbReference type="NCBI Taxonomy" id="1630173"/>
    <lineage>
        <taxon>Bacteria</taxon>
        <taxon>Bacillati</taxon>
        <taxon>Actinomycetota</taxon>
        <taxon>Actinomycetes</taxon>
        <taxon>Bifidobacteriales</taxon>
        <taxon>Bifidobacteriaceae</taxon>
        <taxon>Bifidobacterium</taxon>
    </lineage>
</organism>
<accession>A0A2U2MT04</accession>